<keyword evidence="1" id="KW-0812">Transmembrane</keyword>
<evidence type="ECO:0000313" key="2">
    <source>
        <dbReference type="EMBL" id="PVH39248.1"/>
    </source>
</evidence>
<dbReference type="Proteomes" id="UP000243499">
    <property type="component" value="Chromosome 5"/>
</dbReference>
<dbReference type="Gramene" id="PVH39248">
    <property type="protein sequence ID" value="PVH39248"/>
    <property type="gene ID" value="PAHAL_5G463000"/>
</dbReference>
<dbReference type="AlphaFoldDB" id="A0A2T8INK1"/>
<gene>
    <name evidence="2" type="ORF">PAHAL_5G463000</name>
</gene>
<dbReference type="EMBL" id="CM008050">
    <property type="protein sequence ID" value="PVH39248.1"/>
    <property type="molecule type" value="Genomic_DNA"/>
</dbReference>
<accession>A0A2T8INK1</accession>
<evidence type="ECO:0000256" key="1">
    <source>
        <dbReference type="SAM" id="Phobius"/>
    </source>
</evidence>
<reference evidence="2" key="1">
    <citation type="submission" date="2018-04" db="EMBL/GenBank/DDBJ databases">
        <title>WGS assembly of Panicum hallii.</title>
        <authorList>
            <person name="Lovell J."/>
            <person name="Jenkins J."/>
            <person name="Lowry D."/>
            <person name="Mamidi S."/>
            <person name="Sreedasyam A."/>
            <person name="Weng X."/>
            <person name="Barry K."/>
            <person name="Bonette J."/>
            <person name="Campitelli B."/>
            <person name="Daum C."/>
            <person name="Gordon S."/>
            <person name="Gould B."/>
            <person name="Lipzen A."/>
            <person name="Macqueen A."/>
            <person name="Palacio-Mejia J."/>
            <person name="Plott C."/>
            <person name="Shakirov E."/>
            <person name="Shu S."/>
            <person name="Yoshinaga Y."/>
            <person name="Zane M."/>
            <person name="Rokhsar D."/>
            <person name="Grimwood J."/>
            <person name="Schmutz J."/>
            <person name="Juenger T."/>
        </authorList>
    </citation>
    <scope>NUCLEOTIDE SEQUENCE [LARGE SCALE GENOMIC DNA]</scope>
    <source>
        <strain evidence="2">FIL2</strain>
    </source>
</reference>
<keyword evidence="1" id="KW-1133">Transmembrane helix</keyword>
<name>A0A2T8INK1_9POAL</name>
<sequence>MYFSFLPCVLYICSLPLAPGGLPLRSAFILGLILMGYASCVHRRCLLNISFVCCCLRS</sequence>
<protein>
    <submittedName>
        <fullName evidence="2">Uncharacterized protein</fullName>
    </submittedName>
</protein>
<proteinExistence type="predicted"/>
<feature type="transmembrane region" description="Helical" evidence="1">
    <location>
        <begin position="24"/>
        <end position="41"/>
    </location>
</feature>
<keyword evidence="1" id="KW-0472">Membrane</keyword>
<organism evidence="2">
    <name type="scientific">Panicum hallii</name>
    <dbReference type="NCBI Taxonomy" id="206008"/>
    <lineage>
        <taxon>Eukaryota</taxon>
        <taxon>Viridiplantae</taxon>
        <taxon>Streptophyta</taxon>
        <taxon>Embryophyta</taxon>
        <taxon>Tracheophyta</taxon>
        <taxon>Spermatophyta</taxon>
        <taxon>Magnoliopsida</taxon>
        <taxon>Liliopsida</taxon>
        <taxon>Poales</taxon>
        <taxon>Poaceae</taxon>
        <taxon>PACMAD clade</taxon>
        <taxon>Panicoideae</taxon>
        <taxon>Panicodae</taxon>
        <taxon>Paniceae</taxon>
        <taxon>Panicinae</taxon>
        <taxon>Panicum</taxon>
        <taxon>Panicum sect. Panicum</taxon>
    </lineage>
</organism>